<dbReference type="SUPFAM" id="SSF109854">
    <property type="entry name" value="DinB/YfiT-like putative metalloenzymes"/>
    <property type="match status" value="1"/>
</dbReference>
<sequence length="163" mass="19064">MESYIFNHLRFARDNTIDQVAEVNDRTSHIIPEGFNNNIKWNLGHIYVVQEFFAFRSNEEKMKMPDHFMKLFSRGTKPGDWGEQVPSIPELIQLLENQFNRIEKVLEPRLKETVEHPFTTSTGSLTLSTVEEFLSFCLYHEGMHVEAIKSIKRIIQKSGAFMK</sequence>
<feature type="domain" description="DinB-like" evidence="1">
    <location>
        <begin position="9"/>
        <end position="148"/>
    </location>
</feature>
<dbReference type="RefSeq" id="WP_307409377.1">
    <property type="nucleotide sequence ID" value="NZ_JAUSTW010000005.1"/>
</dbReference>
<dbReference type="Proteomes" id="UP001224122">
    <property type="component" value="Unassembled WGS sequence"/>
</dbReference>
<dbReference type="InterPro" id="IPR024775">
    <property type="entry name" value="DinB-like"/>
</dbReference>
<keyword evidence="3" id="KW-1185">Reference proteome</keyword>
<dbReference type="Gene3D" id="1.20.120.450">
    <property type="entry name" value="dinb family like domain"/>
    <property type="match status" value="1"/>
</dbReference>
<evidence type="ECO:0000259" key="1">
    <source>
        <dbReference type="Pfam" id="PF12867"/>
    </source>
</evidence>
<dbReference type="Pfam" id="PF12867">
    <property type="entry name" value="DinB_2"/>
    <property type="match status" value="1"/>
</dbReference>
<organism evidence="2 3">
    <name type="scientific">Neobacillus ginsengisoli</name>
    <dbReference type="NCBI Taxonomy" id="904295"/>
    <lineage>
        <taxon>Bacteria</taxon>
        <taxon>Bacillati</taxon>
        <taxon>Bacillota</taxon>
        <taxon>Bacilli</taxon>
        <taxon>Bacillales</taxon>
        <taxon>Bacillaceae</taxon>
        <taxon>Neobacillus</taxon>
    </lineage>
</organism>
<proteinExistence type="predicted"/>
<evidence type="ECO:0000313" key="2">
    <source>
        <dbReference type="EMBL" id="MDQ0199963.1"/>
    </source>
</evidence>
<name>A0ABT9XX45_9BACI</name>
<protein>
    <submittedName>
        <fullName evidence="2">Damage-inducible protein DinB</fullName>
    </submittedName>
</protein>
<dbReference type="InterPro" id="IPR034660">
    <property type="entry name" value="DinB/YfiT-like"/>
</dbReference>
<comment type="caution">
    <text evidence="2">The sequence shown here is derived from an EMBL/GenBank/DDBJ whole genome shotgun (WGS) entry which is preliminary data.</text>
</comment>
<dbReference type="EMBL" id="JAUSTW010000005">
    <property type="protein sequence ID" value="MDQ0199963.1"/>
    <property type="molecule type" value="Genomic_DNA"/>
</dbReference>
<accession>A0ABT9XX45</accession>
<gene>
    <name evidence="2" type="ORF">J2S10_003146</name>
</gene>
<evidence type="ECO:0000313" key="3">
    <source>
        <dbReference type="Proteomes" id="UP001224122"/>
    </source>
</evidence>
<reference evidence="2 3" key="1">
    <citation type="submission" date="2023-07" db="EMBL/GenBank/DDBJ databases">
        <title>Genomic Encyclopedia of Type Strains, Phase IV (KMG-IV): sequencing the most valuable type-strain genomes for metagenomic binning, comparative biology and taxonomic classification.</title>
        <authorList>
            <person name="Goeker M."/>
        </authorList>
    </citation>
    <scope>NUCLEOTIDE SEQUENCE [LARGE SCALE GENOMIC DNA]</scope>
    <source>
        <strain evidence="2 3">DSM 27594</strain>
    </source>
</reference>